<sequence>PSREKKTTYRKRYLWQYNIIKHIIFAYFFTPSLFLYIFILITHRHIHTQAYPQTHTHTHTRDPYTNISAHAHKQFHKLLSFPLHSFFSLSVLLFFFPLNIYIFFSLFSYYINILFSFLHLSSNVVLSQTQTAPFLLPSKTIKKSNQINRFVR</sequence>
<feature type="transmembrane region" description="Helical" evidence="1">
    <location>
        <begin position="20"/>
        <end position="41"/>
    </location>
</feature>
<feature type="non-terminal residue" evidence="2">
    <location>
        <position position="1"/>
    </location>
</feature>
<keyword evidence="1" id="KW-0472">Membrane</keyword>
<keyword evidence="1" id="KW-1133">Transmembrane helix</keyword>
<evidence type="ECO:0000313" key="2">
    <source>
        <dbReference type="EMBL" id="KOF63658.1"/>
    </source>
</evidence>
<accession>A0A0L8FIR9</accession>
<keyword evidence="1" id="KW-0812">Transmembrane</keyword>
<feature type="transmembrane region" description="Helical" evidence="1">
    <location>
        <begin position="86"/>
        <end position="111"/>
    </location>
</feature>
<reference evidence="2" key="1">
    <citation type="submission" date="2015-07" db="EMBL/GenBank/DDBJ databases">
        <title>MeaNS - Measles Nucleotide Surveillance Program.</title>
        <authorList>
            <person name="Tran T."/>
            <person name="Druce J."/>
        </authorList>
    </citation>
    <scope>NUCLEOTIDE SEQUENCE</scope>
    <source>
        <strain evidence="2">UCB-OBI-ISO-001</strain>
        <tissue evidence="2">Gonad</tissue>
    </source>
</reference>
<dbReference type="EMBL" id="KQ430777">
    <property type="protein sequence ID" value="KOF63658.1"/>
    <property type="molecule type" value="Genomic_DNA"/>
</dbReference>
<protein>
    <submittedName>
        <fullName evidence="2">Uncharacterized protein</fullName>
    </submittedName>
</protein>
<evidence type="ECO:0000256" key="1">
    <source>
        <dbReference type="SAM" id="Phobius"/>
    </source>
</evidence>
<name>A0A0L8FIR9_OCTBM</name>
<gene>
    <name evidence="2" type="ORF">OCBIM_22018632mg</name>
</gene>
<proteinExistence type="predicted"/>
<dbReference type="AlphaFoldDB" id="A0A0L8FIR9"/>
<organism evidence="2">
    <name type="scientific">Octopus bimaculoides</name>
    <name type="common">California two-spotted octopus</name>
    <dbReference type="NCBI Taxonomy" id="37653"/>
    <lineage>
        <taxon>Eukaryota</taxon>
        <taxon>Metazoa</taxon>
        <taxon>Spiralia</taxon>
        <taxon>Lophotrochozoa</taxon>
        <taxon>Mollusca</taxon>
        <taxon>Cephalopoda</taxon>
        <taxon>Coleoidea</taxon>
        <taxon>Octopodiformes</taxon>
        <taxon>Octopoda</taxon>
        <taxon>Incirrata</taxon>
        <taxon>Octopodidae</taxon>
        <taxon>Octopus</taxon>
    </lineage>
</organism>